<sequence>MMTPPREAKDVFNQSSPSSTQIPVYFSPPLIAMIVIGVTAFVIITYFRLISRHLLSPIIHLLRKWRIPRRLYPRGRSFTNNPVNTGSSGEDIESPPSDSSAGFRYLSTCGLDDSIIKTIPLSIYSAKGKSKILDCAVCLAEFEENDYIRLLPICSHSFHVDCIDIWLRSHANCPLCRGGIFPPPSPFIPLMASSRVRPSFEDIDIPQSILFETRNYENPNPNSNSSVSEIRNDSFDHPDSSTDFNATNINATNTNNHRNFLKRSYSFGCERNLLPSSNNNRLLTETGATTSSPWRGSFWSKRTATSC</sequence>
<dbReference type="InterPro" id="IPR013083">
    <property type="entry name" value="Znf_RING/FYVE/PHD"/>
</dbReference>
<evidence type="ECO:0000256" key="4">
    <source>
        <dbReference type="ARBA" id="ARBA00012483"/>
    </source>
</evidence>
<dbReference type="EC" id="2.3.2.27" evidence="4"/>
<evidence type="ECO:0000256" key="1">
    <source>
        <dbReference type="ARBA" id="ARBA00000900"/>
    </source>
</evidence>
<gene>
    <name evidence="17" type="ORF">MKW94_007133</name>
</gene>
<feature type="compositionally biased region" description="Basic and acidic residues" evidence="14">
    <location>
        <begin position="230"/>
        <end position="239"/>
    </location>
</feature>
<feature type="transmembrane region" description="Helical" evidence="15">
    <location>
        <begin position="25"/>
        <end position="47"/>
    </location>
</feature>
<keyword evidence="7" id="KW-0479">Metal-binding</keyword>
<dbReference type="FunFam" id="3.30.40.10:FF:000187">
    <property type="entry name" value="E3 ubiquitin-protein ligase ATL6"/>
    <property type="match status" value="1"/>
</dbReference>
<dbReference type="PANTHER" id="PTHR46913">
    <property type="entry name" value="RING-H2 FINGER PROTEIN ATL16"/>
    <property type="match status" value="1"/>
</dbReference>
<dbReference type="GO" id="GO:0016020">
    <property type="term" value="C:membrane"/>
    <property type="evidence" value="ECO:0007669"/>
    <property type="project" value="UniProtKB-SubCell"/>
</dbReference>
<evidence type="ECO:0000256" key="2">
    <source>
        <dbReference type="ARBA" id="ARBA00004167"/>
    </source>
</evidence>
<dbReference type="Gene3D" id="3.30.40.10">
    <property type="entry name" value="Zinc/RING finger domain, C3HC4 (zinc finger)"/>
    <property type="match status" value="1"/>
</dbReference>
<dbReference type="InterPro" id="IPR044600">
    <property type="entry name" value="ATL1/ATL16-like"/>
</dbReference>
<evidence type="ECO:0000256" key="13">
    <source>
        <dbReference type="PROSITE-ProRule" id="PRU00175"/>
    </source>
</evidence>
<comment type="caution">
    <text evidence="17">The sequence shown here is derived from an EMBL/GenBank/DDBJ whole genome shotgun (WGS) entry which is preliminary data.</text>
</comment>
<dbReference type="InterPro" id="IPR001841">
    <property type="entry name" value="Znf_RING"/>
</dbReference>
<dbReference type="GO" id="GO:0008270">
    <property type="term" value="F:zinc ion binding"/>
    <property type="evidence" value="ECO:0007669"/>
    <property type="project" value="UniProtKB-KW"/>
</dbReference>
<dbReference type="PROSITE" id="PS50089">
    <property type="entry name" value="ZF_RING_2"/>
    <property type="match status" value="1"/>
</dbReference>
<keyword evidence="9" id="KW-0833">Ubl conjugation pathway</keyword>
<evidence type="ECO:0000313" key="18">
    <source>
        <dbReference type="Proteomes" id="UP001177140"/>
    </source>
</evidence>
<evidence type="ECO:0000256" key="10">
    <source>
        <dbReference type="ARBA" id="ARBA00022833"/>
    </source>
</evidence>
<keyword evidence="10" id="KW-0862">Zinc</keyword>
<accession>A0AA41UWT7</accession>
<keyword evidence="6 15" id="KW-0812">Transmembrane</keyword>
<evidence type="ECO:0000313" key="17">
    <source>
        <dbReference type="EMBL" id="MCL7023509.1"/>
    </source>
</evidence>
<comment type="pathway">
    <text evidence="3">Protein modification; protein ubiquitination.</text>
</comment>
<evidence type="ECO:0000256" key="9">
    <source>
        <dbReference type="ARBA" id="ARBA00022786"/>
    </source>
</evidence>
<dbReference type="SMART" id="SM00184">
    <property type="entry name" value="RING"/>
    <property type="match status" value="1"/>
</dbReference>
<evidence type="ECO:0000256" key="5">
    <source>
        <dbReference type="ARBA" id="ARBA00022679"/>
    </source>
</evidence>
<dbReference type="Pfam" id="PF13639">
    <property type="entry name" value="zf-RING_2"/>
    <property type="match status" value="1"/>
</dbReference>
<feature type="region of interest" description="Disordered" evidence="14">
    <location>
        <begin position="215"/>
        <end position="239"/>
    </location>
</feature>
<dbReference type="Proteomes" id="UP001177140">
    <property type="component" value="Unassembled WGS sequence"/>
</dbReference>
<organism evidence="17 18">
    <name type="scientific">Papaver nudicaule</name>
    <name type="common">Iceland poppy</name>
    <dbReference type="NCBI Taxonomy" id="74823"/>
    <lineage>
        <taxon>Eukaryota</taxon>
        <taxon>Viridiplantae</taxon>
        <taxon>Streptophyta</taxon>
        <taxon>Embryophyta</taxon>
        <taxon>Tracheophyta</taxon>
        <taxon>Spermatophyta</taxon>
        <taxon>Magnoliopsida</taxon>
        <taxon>Ranunculales</taxon>
        <taxon>Papaveraceae</taxon>
        <taxon>Papaveroideae</taxon>
        <taxon>Papaver</taxon>
    </lineage>
</organism>
<reference evidence="17" key="1">
    <citation type="submission" date="2022-03" db="EMBL/GenBank/DDBJ databases">
        <title>A functionally conserved STORR gene fusion in Papaver species that diverged 16.8 million years ago.</title>
        <authorList>
            <person name="Catania T."/>
        </authorList>
    </citation>
    <scope>NUCLEOTIDE SEQUENCE</scope>
    <source>
        <strain evidence="17">S-191538</strain>
    </source>
</reference>
<evidence type="ECO:0000256" key="6">
    <source>
        <dbReference type="ARBA" id="ARBA00022692"/>
    </source>
</evidence>
<feature type="domain" description="RING-type" evidence="16">
    <location>
        <begin position="135"/>
        <end position="177"/>
    </location>
</feature>
<feature type="compositionally biased region" description="Low complexity" evidence="14">
    <location>
        <begin position="218"/>
        <end position="228"/>
    </location>
</feature>
<evidence type="ECO:0000259" key="16">
    <source>
        <dbReference type="PROSITE" id="PS50089"/>
    </source>
</evidence>
<dbReference type="SUPFAM" id="SSF57850">
    <property type="entry name" value="RING/U-box"/>
    <property type="match status" value="1"/>
</dbReference>
<dbReference type="GO" id="GO:0061630">
    <property type="term" value="F:ubiquitin protein ligase activity"/>
    <property type="evidence" value="ECO:0007669"/>
    <property type="project" value="UniProtKB-EC"/>
</dbReference>
<dbReference type="EMBL" id="JAJJMA010023028">
    <property type="protein sequence ID" value="MCL7023509.1"/>
    <property type="molecule type" value="Genomic_DNA"/>
</dbReference>
<evidence type="ECO:0000256" key="3">
    <source>
        <dbReference type="ARBA" id="ARBA00004906"/>
    </source>
</evidence>
<evidence type="ECO:0000256" key="15">
    <source>
        <dbReference type="SAM" id="Phobius"/>
    </source>
</evidence>
<keyword evidence="5" id="KW-0808">Transferase</keyword>
<keyword evidence="12 15" id="KW-0472">Membrane</keyword>
<comment type="subcellular location">
    <subcellularLocation>
        <location evidence="2">Membrane</location>
        <topology evidence="2">Single-pass membrane protein</topology>
    </subcellularLocation>
</comment>
<dbReference type="CDD" id="cd16461">
    <property type="entry name" value="RING-H2_EL5-like"/>
    <property type="match status" value="1"/>
</dbReference>
<comment type="catalytic activity">
    <reaction evidence="1">
        <text>S-ubiquitinyl-[E2 ubiquitin-conjugating enzyme]-L-cysteine + [acceptor protein]-L-lysine = [E2 ubiquitin-conjugating enzyme]-L-cysteine + N(6)-ubiquitinyl-[acceptor protein]-L-lysine.</text>
        <dbReference type="EC" id="2.3.2.27"/>
    </reaction>
</comment>
<dbReference type="PANTHER" id="PTHR46913:SF21">
    <property type="entry name" value="RING-TYPE E3 UBIQUITIN TRANSFERASE"/>
    <property type="match status" value="1"/>
</dbReference>
<keyword evidence="11 15" id="KW-1133">Transmembrane helix</keyword>
<keyword evidence="8 13" id="KW-0863">Zinc-finger</keyword>
<evidence type="ECO:0000256" key="14">
    <source>
        <dbReference type="SAM" id="MobiDB-lite"/>
    </source>
</evidence>
<evidence type="ECO:0000256" key="12">
    <source>
        <dbReference type="ARBA" id="ARBA00023136"/>
    </source>
</evidence>
<dbReference type="GO" id="GO:0016567">
    <property type="term" value="P:protein ubiquitination"/>
    <property type="evidence" value="ECO:0007669"/>
    <property type="project" value="InterPro"/>
</dbReference>
<evidence type="ECO:0000256" key="7">
    <source>
        <dbReference type="ARBA" id="ARBA00022723"/>
    </source>
</evidence>
<protein>
    <recommendedName>
        <fullName evidence="4">RING-type E3 ubiquitin transferase</fullName>
        <ecNumber evidence="4">2.3.2.27</ecNumber>
    </recommendedName>
</protein>
<name>A0AA41UWT7_PAPNU</name>
<dbReference type="AlphaFoldDB" id="A0AA41UWT7"/>
<proteinExistence type="predicted"/>
<keyword evidence="18" id="KW-1185">Reference proteome</keyword>
<evidence type="ECO:0000256" key="11">
    <source>
        <dbReference type="ARBA" id="ARBA00022989"/>
    </source>
</evidence>
<evidence type="ECO:0000256" key="8">
    <source>
        <dbReference type="ARBA" id="ARBA00022771"/>
    </source>
</evidence>